<protein>
    <submittedName>
        <fullName evidence="1">Uncharacterized protein</fullName>
    </submittedName>
</protein>
<dbReference type="Proteomes" id="UP000798662">
    <property type="component" value="Chromosome 1"/>
</dbReference>
<proteinExistence type="predicted"/>
<sequence length="163" mass="16552">MAYNTFSAPGFVRVVPLPVRRVSPGNRLGGGLLATSKRVVPAAVAASSDRASAVARTLLAAAALSLLCVTPASAASLDNGQAVFENSCAACHAGGGNIIGFSRGKTLKADKLAKYGFTTPESVAGLVRSGKGVMPGYDLGQLSDSEVVAVSQFVIDAAERGWK</sequence>
<organism evidence="1 2">
    <name type="scientific">Pyropia yezoensis</name>
    <name type="common">Susabi-nori</name>
    <name type="synonym">Porphyra yezoensis</name>
    <dbReference type="NCBI Taxonomy" id="2788"/>
    <lineage>
        <taxon>Eukaryota</taxon>
        <taxon>Rhodophyta</taxon>
        <taxon>Bangiophyceae</taxon>
        <taxon>Bangiales</taxon>
        <taxon>Bangiaceae</taxon>
        <taxon>Pyropia</taxon>
    </lineage>
</organism>
<evidence type="ECO:0000313" key="2">
    <source>
        <dbReference type="Proteomes" id="UP000798662"/>
    </source>
</evidence>
<comment type="caution">
    <text evidence="1">The sequence shown here is derived from an EMBL/GenBank/DDBJ whole genome shotgun (WGS) entry which is preliminary data.</text>
</comment>
<dbReference type="EMBL" id="CM020618">
    <property type="protein sequence ID" value="KAK1862234.1"/>
    <property type="molecule type" value="Genomic_DNA"/>
</dbReference>
<name>A0ACC3BW44_PYRYE</name>
<evidence type="ECO:0000313" key="1">
    <source>
        <dbReference type="EMBL" id="KAK1862234.1"/>
    </source>
</evidence>
<accession>A0ACC3BW44</accession>
<keyword evidence="2" id="KW-1185">Reference proteome</keyword>
<reference evidence="1" key="1">
    <citation type="submission" date="2019-11" db="EMBL/GenBank/DDBJ databases">
        <title>Nori genome reveals adaptations in red seaweeds to the harsh intertidal environment.</title>
        <authorList>
            <person name="Wang D."/>
            <person name="Mao Y."/>
        </authorList>
    </citation>
    <scope>NUCLEOTIDE SEQUENCE</scope>
    <source>
        <tissue evidence="1">Gametophyte</tissue>
    </source>
</reference>
<gene>
    <name evidence="1" type="ORF">I4F81_004809</name>
</gene>